<dbReference type="AlphaFoldDB" id="A0A841HWJ3"/>
<dbReference type="EMBL" id="JACHHG010000004">
    <property type="protein sequence ID" value="MBB6097901.1"/>
    <property type="molecule type" value="Genomic_DNA"/>
</dbReference>
<evidence type="ECO:0000313" key="3">
    <source>
        <dbReference type="Proteomes" id="UP000569951"/>
    </source>
</evidence>
<comment type="caution">
    <text evidence="2">The sequence shown here is derived from an EMBL/GenBank/DDBJ whole genome shotgun (WGS) entry which is preliminary data.</text>
</comment>
<dbReference type="RefSeq" id="WP_183985796.1">
    <property type="nucleotide sequence ID" value="NZ_JACHHG010000004.1"/>
</dbReference>
<organism evidence="2 3">
    <name type="scientific">Deinobacterium chartae</name>
    <dbReference type="NCBI Taxonomy" id="521158"/>
    <lineage>
        <taxon>Bacteria</taxon>
        <taxon>Thermotogati</taxon>
        <taxon>Deinococcota</taxon>
        <taxon>Deinococci</taxon>
        <taxon>Deinococcales</taxon>
        <taxon>Deinococcaceae</taxon>
        <taxon>Deinobacterium</taxon>
    </lineage>
</organism>
<feature type="signal peptide" evidence="1">
    <location>
        <begin position="1"/>
        <end position="18"/>
    </location>
</feature>
<evidence type="ECO:0000256" key="1">
    <source>
        <dbReference type="SAM" id="SignalP"/>
    </source>
</evidence>
<gene>
    <name evidence="2" type="ORF">HNR42_001324</name>
</gene>
<evidence type="ECO:0000313" key="2">
    <source>
        <dbReference type="EMBL" id="MBB6097901.1"/>
    </source>
</evidence>
<keyword evidence="3" id="KW-1185">Reference proteome</keyword>
<name>A0A841HWJ3_9DEIO</name>
<proteinExistence type="predicted"/>
<sequence>MKQLLGILAGLLALTACGSEISDSPDGPVNPTVYSCDLNFRNFDEILPGTDRSYEVSYALERSGDATLKSVVFINAAGEPEAVSVQNTWSQTVTMVSGQSPRLSVSGNYFSGSIKGTMQVLGRGYTKIQNMSCSTS</sequence>
<reference evidence="2 3" key="1">
    <citation type="submission" date="2020-08" db="EMBL/GenBank/DDBJ databases">
        <title>Genomic Encyclopedia of Type Strains, Phase IV (KMG-IV): sequencing the most valuable type-strain genomes for metagenomic binning, comparative biology and taxonomic classification.</title>
        <authorList>
            <person name="Goeker M."/>
        </authorList>
    </citation>
    <scope>NUCLEOTIDE SEQUENCE [LARGE SCALE GENOMIC DNA]</scope>
    <source>
        <strain evidence="2 3">DSM 21458</strain>
    </source>
</reference>
<keyword evidence="1" id="KW-0732">Signal</keyword>
<dbReference type="PROSITE" id="PS51257">
    <property type="entry name" value="PROKAR_LIPOPROTEIN"/>
    <property type="match status" value="1"/>
</dbReference>
<feature type="chain" id="PRO_5032422566" evidence="1">
    <location>
        <begin position="19"/>
        <end position="136"/>
    </location>
</feature>
<dbReference type="Proteomes" id="UP000569951">
    <property type="component" value="Unassembled WGS sequence"/>
</dbReference>
<accession>A0A841HWJ3</accession>
<protein>
    <submittedName>
        <fullName evidence="2">Uncharacterized protein</fullName>
    </submittedName>
</protein>